<name>M0AUL2_9EURY</name>
<accession>M0AUL2</accession>
<dbReference type="Pfam" id="PF04967">
    <property type="entry name" value="HTH_10"/>
    <property type="match status" value="1"/>
</dbReference>
<organism evidence="6 7">
    <name type="scientific">Natrialba chahannaoensis JCM 10990</name>
    <dbReference type="NCBI Taxonomy" id="1227492"/>
    <lineage>
        <taxon>Archaea</taxon>
        <taxon>Methanobacteriati</taxon>
        <taxon>Methanobacteriota</taxon>
        <taxon>Stenosarchaea group</taxon>
        <taxon>Halobacteria</taxon>
        <taxon>Halobacteriales</taxon>
        <taxon>Natrialbaceae</taxon>
        <taxon>Natrialba</taxon>
    </lineage>
</organism>
<evidence type="ECO:0000259" key="5">
    <source>
        <dbReference type="Pfam" id="PF24278"/>
    </source>
</evidence>
<proteinExistence type="predicted"/>
<dbReference type="InterPro" id="IPR056493">
    <property type="entry name" value="HVO_0513_N"/>
</dbReference>
<dbReference type="PATRIC" id="fig|1227492.4.peg.1484"/>
<keyword evidence="2" id="KW-0804">Transcription</keyword>
<protein>
    <submittedName>
        <fullName evidence="6">Bacterio-opsin activator HTH domain-containing protein</fullName>
    </submittedName>
</protein>
<reference evidence="6 7" key="1">
    <citation type="journal article" date="2014" name="PLoS Genet.">
        <title>Phylogenetically driven sequencing of extremely halophilic archaea reveals strategies for static and dynamic osmo-response.</title>
        <authorList>
            <person name="Becker E.A."/>
            <person name="Seitzer P.M."/>
            <person name="Tritt A."/>
            <person name="Larsen D."/>
            <person name="Krusor M."/>
            <person name="Yao A.I."/>
            <person name="Wu D."/>
            <person name="Madern D."/>
            <person name="Eisen J.A."/>
            <person name="Darling A.E."/>
            <person name="Facciotti M.T."/>
        </authorList>
    </citation>
    <scope>NUCLEOTIDE SEQUENCE [LARGE SCALE GENOMIC DNA]</scope>
    <source>
        <strain evidence="6 7">JCM 10990</strain>
    </source>
</reference>
<dbReference type="Pfam" id="PF24278">
    <property type="entry name" value="HVO_0513_N"/>
    <property type="match status" value="1"/>
</dbReference>
<evidence type="ECO:0000313" key="6">
    <source>
        <dbReference type="EMBL" id="ELZ01049.1"/>
    </source>
</evidence>
<dbReference type="OrthoDB" id="27447at2157"/>
<dbReference type="RefSeq" id="WP_006166916.1">
    <property type="nucleotide sequence ID" value="NZ_AOIN01000046.1"/>
</dbReference>
<keyword evidence="7" id="KW-1185">Reference proteome</keyword>
<dbReference type="STRING" id="1227492.C482_07611"/>
<feature type="region of interest" description="Disordered" evidence="3">
    <location>
        <begin position="1"/>
        <end position="36"/>
    </location>
</feature>
<dbReference type="PANTHER" id="PTHR34236">
    <property type="entry name" value="DIMETHYL SULFOXIDE REDUCTASE TRANSCRIPTIONAL ACTIVATOR"/>
    <property type="match status" value="1"/>
</dbReference>
<dbReference type="PANTHER" id="PTHR34236:SF1">
    <property type="entry name" value="DIMETHYL SULFOXIDE REDUCTASE TRANSCRIPTIONAL ACTIVATOR"/>
    <property type="match status" value="1"/>
</dbReference>
<keyword evidence="1" id="KW-0805">Transcription regulation</keyword>
<evidence type="ECO:0000256" key="3">
    <source>
        <dbReference type="SAM" id="MobiDB-lite"/>
    </source>
</evidence>
<evidence type="ECO:0000259" key="4">
    <source>
        <dbReference type="Pfam" id="PF04967"/>
    </source>
</evidence>
<comment type="caution">
    <text evidence="6">The sequence shown here is derived from an EMBL/GenBank/DDBJ whole genome shotgun (WGS) entry which is preliminary data.</text>
</comment>
<dbReference type="InterPro" id="IPR007050">
    <property type="entry name" value="HTH_bacterioopsin"/>
</dbReference>
<evidence type="ECO:0000256" key="2">
    <source>
        <dbReference type="ARBA" id="ARBA00023163"/>
    </source>
</evidence>
<evidence type="ECO:0000256" key="1">
    <source>
        <dbReference type="ARBA" id="ARBA00023015"/>
    </source>
</evidence>
<sequence length="238" mass="26671">MRFVEVTVEGDDWGEESAVEGDNESEASDDETTPTDARSFDARIAGEDAIVREELLNWRMSWNDVLNQLLFVVGDRTVYEAALESAPEIVGYELKPVDDERFYAYVQEESPDAEQSWWAAFFGHDFIHVPPVVVEDGVVRLTLLGEFEVLREVVDDLSATVSVEIEEIGDYHGHGPRVTDQLTARQHRALRQAVDCGYYEIPREGSLADIAAALDCTESTASDLLRRAERAVMRSVLS</sequence>
<dbReference type="Proteomes" id="UP000011693">
    <property type="component" value="Unassembled WGS sequence"/>
</dbReference>
<feature type="domain" description="HVO-0513-like N-terminal" evidence="5">
    <location>
        <begin position="40"/>
        <end position="171"/>
    </location>
</feature>
<evidence type="ECO:0000313" key="7">
    <source>
        <dbReference type="Proteomes" id="UP000011693"/>
    </source>
</evidence>
<feature type="domain" description="HTH bat-type" evidence="4">
    <location>
        <begin position="182"/>
        <end position="233"/>
    </location>
</feature>
<dbReference type="EMBL" id="AOIN01000046">
    <property type="protein sequence ID" value="ELZ01049.1"/>
    <property type="molecule type" value="Genomic_DNA"/>
</dbReference>
<gene>
    <name evidence="6" type="ORF">C482_07611</name>
</gene>
<feature type="compositionally biased region" description="Acidic residues" evidence="3">
    <location>
        <begin position="8"/>
        <end position="33"/>
    </location>
</feature>
<dbReference type="AlphaFoldDB" id="M0AUL2"/>